<dbReference type="GO" id="GO:0031410">
    <property type="term" value="C:cytoplasmic vesicle"/>
    <property type="evidence" value="ECO:0007669"/>
    <property type="project" value="TreeGrafter"/>
</dbReference>
<dbReference type="InterPro" id="IPR037516">
    <property type="entry name" value="Tripartite_DENN"/>
</dbReference>
<organism evidence="4 5">
    <name type="scientific">Puma concolor</name>
    <name type="common">Mountain lion</name>
    <name type="synonym">Felis concolor</name>
    <dbReference type="NCBI Taxonomy" id="9696"/>
    <lineage>
        <taxon>Eukaryota</taxon>
        <taxon>Metazoa</taxon>
        <taxon>Chordata</taxon>
        <taxon>Craniata</taxon>
        <taxon>Vertebrata</taxon>
        <taxon>Euteleostomi</taxon>
        <taxon>Mammalia</taxon>
        <taxon>Eutheria</taxon>
        <taxon>Laurasiatheria</taxon>
        <taxon>Carnivora</taxon>
        <taxon>Feliformia</taxon>
        <taxon>Felidae</taxon>
        <taxon>Felinae</taxon>
        <taxon>Puma</taxon>
    </lineage>
</organism>
<sequence length="819" mass="90088">MARHRDALRSTVHPASRKMNPKLAQFLNKGMEFWGSGSSDHLPGPATPACSDDTLQGPQAYGSEARPTGLFHPHSRWFQPLSAALGLDHGVITATLHYMAVQDCEWLRFARRGQWADEDTGKMTGNGSHIGWGPGVQRKPRELAGAKPGPSPPRRRSRELPDQLRPGPHLPLTRASRRRCQHPGGGAQAPWSGEGQGQILQRFPEKDWEDNPFPQGIELFCQPSGWQLCPERNPPTFFVAVLTDINSERHYCACLTFWEPAEPTQEVVCTEDTTEREEEADEGGPVQLSPVTPGPPGQLFAPKTLVLVSRLDHAEVFRNSLGLIYTIHVEGLNVGLENVVGNLLTCIIPLAGGSQRTISLGAGDRQVIQTPLADSLPISRCSVALLFRQLGITNVLSLFCAALTEHKVLFLSRSYQRLSDACRGLLALLFPLRYSFTYVPILPAQLLEVLSTPTPFIIGVNATFQAETQELLDVIVADLDGGTVTVPECVHIPPLPEPLQSQTHSVLSMVLDPELELADLAFPPPSANASSLKMQDKELRAVFLRLFAQLLQGYRWCLHMVRIHPEPVIRFHKAAFLGQRGLVEDDFLMKVLEGMAFAGFVSERGVPYRPTDLFDELVAHEVARMRADENHPQRVLRHVKELAEQLYKNENPYPAVAMHKVQKPGEASHLRRAPRPFPRLDEGVVQWIVDQATAKMQGAPPAVKAERRTTVPSGPPMTAILERSSGLHGNSARRLEVVRNCISYVFEGKMLEAKKVRTAGGAEPRRRALSLGQSTCWQLAGAGRAEGEEGQGDTGSQAPSLVQLDRACRGGSQDGPFIS</sequence>
<dbReference type="GeneID" id="112863380"/>
<dbReference type="FunFam" id="3.40.50.11500:FF:000006">
    <property type="entry name" value="SET binding factor 2"/>
    <property type="match status" value="1"/>
</dbReference>
<dbReference type="SMART" id="SM00800">
    <property type="entry name" value="uDENN"/>
    <property type="match status" value="1"/>
</dbReference>
<evidence type="ECO:0000256" key="2">
    <source>
        <dbReference type="SAM" id="MobiDB-lite"/>
    </source>
</evidence>
<evidence type="ECO:0000313" key="4">
    <source>
        <dbReference type="Proteomes" id="UP000515131"/>
    </source>
</evidence>
<dbReference type="GO" id="GO:0005085">
    <property type="term" value="F:guanyl-nucleotide exchange factor activity"/>
    <property type="evidence" value="ECO:0007669"/>
    <property type="project" value="UniProtKB-KW"/>
</dbReference>
<dbReference type="InterPro" id="IPR005113">
    <property type="entry name" value="uDENN_dom"/>
</dbReference>
<dbReference type="Pfam" id="PF03456">
    <property type="entry name" value="uDENN"/>
    <property type="match status" value="1"/>
</dbReference>
<dbReference type="Proteomes" id="UP000515131">
    <property type="component" value="Unplaced"/>
</dbReference>
<gene>
    <name evidence="5" type="primary">SBF1</name>
</gene>
<dbReference type="InterPro" id="IPR043153">
    <property type="entry name" value="DENN_C"/>
</dbReference>
<dbReference type="AlphaFoldDB" id="A0A6P6I396"/>
<keyword evidence="4" id="KW-1185">Reference proteome</keyword>
<keyword evidence="1" id="KW-0344">Guanine-nucleotide releasing factor</keyword>
<evidence type="ECO:0000313" key="5">
    <source>
        <dbReference type="RefSeq" id="XP_025782274.1"/>
    </source>
</evidence>
<dbReference type="SMART" id="SM00801">
    <property type="entry name" value="dDENN"/>
    <property type="match status" value="1"/>
</dbReference>
<dbReference type="InterPro" id="IPR022096">
    <property type="entry name" value="SBF1/SBF2"/>
</dbReference>
<dbReference type="Gene3D" id="3.40.50.11500">
    <property type="match status" value="1"/>
</dbReference>
<dbReference type="FunFam" id="3.30.450.200:FF:000004">
    <property type="entry name" value="SET binding factor 2"/>
    <property type="match status" value="1"/>
</dbReference>
<feature type="compositionally biased region" description="Acidic residues" evidence="2">
    <location>
        <begin position="273"/>
        <end position="282"/>
    </location>
</feature>
<dbReference type="PANTHER" id="PTHR12296">
    <property type="entry name" value="DENN DOMAIN-CONTAINING PROTEIN 4"/>
    <property type="match status" value="1"/>
</dbReference>
<feature type="region of interest" description="Disordered" evidence="2">
    <location>
        <begin position="118"/>
        <end position="195"/>
    </location>
</feature>
<dbReference type="PROSITE" id="PS50211">
    <property type="entry name" value="DENN"/>
    <property type="match status" value="1"/>
</dbReference>
<dbReference type="CTD" id="6305"/>
<name>A0A6P6I396_PUMCO</name>
<dbReference type="Gene3D" id="3.30.450.200">
    <property type="match status" value="1"/>
</dbReference>
<accession>A0A6P6I396</accession>
<dbReference type="Pfam" id="PF12335">
    <property type="entry name" value="SBF2"/>
    <property type="match status" value="1"/>
</dbReference>
<protein>
    <submittedName>
        <fullName evidence="5">Myotubularin-related protein 5</fullName>
    </submittedName>
</protein>
<dbReference type="GO" id="GO:0032483">
    <property type="term" value="P:regulation of Rab protein signal transduction"/>
    <property type="evidence" value="ECO:0007669"/>
    <property type="project" value="TreeGrafter"/>
</dbReference>
<feature type="domain" description="UDENN" evidence="3">
    <location>
        <begin position="181"/>
        <end position="611"/>
    </location>
</feature>
<reference evidence="5" key="1">
    <citation type="submission" date="2025-08" db="UniProtKB">
        <authorList>
            <consortium name="RefSeq"/>
        </authorList>
    </citation>
    <scope>IDENTIFICATION</scope>
    <source>
        <tissue evidence="5">Blood</tissue>
    </source>
</reference>
<dbReference type="InterPro" id="IPR051696">
    <property type="entry name" value="DENN_Domain_GEFs"/>
</dbReference>
<dbReference type="Pfam" id="PF02141">
    <property type="entry name" value="DENN"/>
    <property type="match status" value="1"/>
</dbReference>
<proteinExistence type="predicted"/>
<feature type="region of interest" description="Disordered" evidence="2">
    <location>
        <begin position="273"/>
        <end position="293"/>
    </location>
</feature>
<dbReference type="PANTHER" id="PTHR12296:SF16">
    <property type="entry name" value="C-MYC PROMOTER-BINDING PROTEIN"/>
    <property type="match status" value="1"/>
</dbReference>
<dbReference type="InterPro" id="IPR005112">
    <property type="entry name" value="dDENN_dom"/>
</dbReference>
<dbReference type="KEGG" id="pcoo:112863380"/>
<evidence type="ECO:0000256" key="1">
    <source>
        <dbReference type="ARBA" id="ARBA00022658"/>
    </source>
</evidence>
<dbReference type="SMART" id="SM00799">
    <property type="entry name" value="DENN"/>
    <property type="match status" value="1"/>
</dbReference>
<dbReference type="InterPro" id="IPR001194">
    <property type="entry name" value="cDENN_dom"/>
</dbReference>
<dbReference type="RefSeq" id="XP_025782274.1">
    <property type="nucleotide sequence ID" value="XM_025926489.1"/>
</dbReference>
<evidence type="ECO:0000259" key="3">
    <source>
        <dbReference type="PROSITE" id="PS50211"/>
    </source>
</evidence>
<feature type="region of interest" description="Disordered" evidence="2">
    <location>
        <begin position="37"/>
        <end position="68"/>
    </location>
</feature>